<feature type="transmembrane region" description="Helical" evidence="5">
    <location>
        <begin position="229"/>
        <end position="248"/>
    </location>
</feature>
<feature type="transmembrane region" description="Helical" evidence="5">
    <location>
        <begin position="204"/>
        <end position="223"/>
    </location>
</feature>
<dbReference type="EMBL" id="PDWN01000001">
    <property type="protein sequence ID" value="KAF1697507.1"/>
    <property type="molecule type" value="Genomic_DNA"/>
</dbReference>
<evidence type="ECO:0000256" key="1">
    <source>
        <dbReference type="ARBA" id="ARBA00004141"/>
    </source>
</evidence>
<protein>
    <submittedName>
        <fullName evidence="6">Na+-dependent transporter</fullName>
    </submittedName>
</protein>
<feature type="transmembrane region" description="Helical" evidence="5">
    <location>
        <begin position="72"/>
        <end position="93"/>
    </location>
</feature>
<evidence type="ECO:0000256" key="2">
    <source>
        <dbReference type="ARBA" id="ARBA00022692"/>
    </source>
</evidence>
<comment type="subcellular location">
    <subcellularLocation>
        <location evidence="1">Membrane</location>
        <topology evidence="1">Multi-pass membrane protein</topology>
    </subcellularLocation>
</comment>
<proteinExistence type="predicted"/>
<dbReference type="InterPro" id="IPR038770">
    <property type="entry name" value="Na+/solute_symporter_sf"/>
</dbReference>
<keyword evidence="4 5" id="KW-0472">Membrane</keyword>
<comment type="caution">
    <text evidence="6">The sequence shown here is derived from an EMBL/GenBank/DDBJ whole genome shotgun (WGS) entry which is preliminary data.</text>
</comment>
<feature type="transmembrane region" description="Helical" evidence="5">
    <location>
        <begin position="127"/>
        <end position="155"/>
    </location>
</feature>
<evidence type="ECO:0000256" key="4">
    <source>
        <dbReference type="ARBA" id="ARBA00023136"/>
    </source>
</evidence>
<evidence type="ECO:0000313" key="7">
    <source>
        <dbReference type="Proteomes" id="UP000788419"/>
    </source>
</evidence>
<dbReference type="Gene3D" id="1.20.1530.20">
    <property type="match status" value="1"/>
</dbReference>
<evidence type="ECO:0000313" key="6">
    <source>
        <dbReference type="EMBL" id="KAF1697507.1"/>
    </source>
</evidence>
<dbReference type="Pfam" id="PF01758">
    <property type="entry name" value="SBF"/>
    <property type="match status" value="1"/>
</dbReference>
<feature type="transmembrane region" description="Helical" evidence="5">
    <location>
        <begin position="285"/>
        <end position="308"/>
    </location>
</feature>
<keyword evidence="3 5" id="KW-1133">Transmembrane helix</keyword>
<gene>
    <name evidence="6" type="ORF">CSC65_01175</name>
</gene>
<reference evidence="6 7" key="1">
    <citation type="submission" date="2017-10" db="EMBL/GenBank/DDBJ databases">
        <title>Whole genome sequencing of members of genus Pseudoxanthomonas.</title>
        <authorList>
            <person name="Kumar S."/>
            <person name="Bansal K."/>
            <person name="Kaur A."/>
            <person name="Patil P."/>
            <person name="Sharma S."/>
            <person name="Patil P.B."/>
        </authorList>
    </citation>
    <scope>NUCLEOTIDE SEQUENCE [LARGE SCALE GENOMIC DNA]</scope>
    <source>
        <strain evidence="6 7">DSM 17801</strain>
    </source>
</reference>
<name>A0ABQ6ZBV3_9GAMM</name>
<organism evidence="6 7">
    <name type="scientific">Pseudoxanthomonas daejeonensis</name>
    <dbReference type="NCBI Taxonomy" id="266062"/>
    <lineage>
        <taxon>Bacteria</taxon>
        <taxon>Pseudomonadati</taxon>
        <taxon>Pseudomonadota</taxon>
        <taxon>Gammaproteobacteria</taxon>
        <taxon>Lysobacterales</taxon>
        <taxon>Lysobacteraceae</taxon>
        <taxon>Pseudoxanthomonas</taxon>
    </lineage>
</organism>
<dbReference type="InterPro" id="IPR002657">
    <property type="entry name" value="BilAc:Na_symport/Acr3"/>
</dbReference>
<evidence type="ECO:0000256" key="5">
    <source>
        <dbReference type="SAM" id="Phobius"/>
    </source>
</evidence>
<evidence type="ECO:0000256" key="3">
    <source>
        <dbReference type="ARBA" id="ARBA00022989"/>
    </source>
</evidence>
<keyword evidence="2 5" id="KW-0812">Transmembrane</keyword>
<feature type="transmembrane region" description="Helical" evidence="5">
    <location>
        <begin position="31"/>
        <end position="51"/>
    </location>
</feature>
<feature type="transmembrane region" description="Helical" evidence="5">
    <location>
        <begin position="260"/>
        <end position="279"/>
    </location>
</feature>
<feature type="transmembrane region" description="Helical" evidence="5">
    <location>
        <begin position="161"/>
        <end position="184"/>
    </location>
</feature>
<accession>A0ABQ6ZBV3</accession>
<keyword evidence="7" id="KW-1185">Reference proteome</keyword>
<dbReference type="Proteomes" id="UP000788419">
    <property type="component" value="Unassembled WGS sequence"/>
</dbReference>
<sequence length="314" mass="32840">MIRCDTPPAVDGRSAHGGMPAAWPAPPGDRMSFLAVLKLLVLASVVLNVMAMAMRSRPQDTWYMFQHWRAGLGAFVAMFVVVPAIALALMLNFDFKPDVKIALLVLSLSPVPPLLPRRQLQAGAEAAYTTGLLVAAALASLVVMPLGLHLFGALFGLEMRISPGGVAITLLLTIGAPMLLGFLVQRLLRDRAFAVALALRKAGMLLLVLCALALVAIMAPGMWRLLGGGTLVALLAMILGGLAAGHLLGGTSPEHRTALALAAATRHPGVALGVIATTFPEHRLALAAVLLSVLLNLLVAVPFLRLVARAPKAA</sequence>